<dbReference type="Proteomes" id="UP001432027">
    <property type="component" value="Unassembled WGS sequence"/>
</dbReference>
<reference evidence="2" key="1">
    <citation type="submission" date="2023-10" db="EMBL/GenBank/DDBJ databases">
        <title>Genome assembly of Pristionchus species.</title>
        <authorList>
            <person name="Yoshida K."/>
            <person name="Sommer R.J."/>
        </authorList>
    </citation>
    <scope>NUCLEOTIDE SEQUENCE</scope>
    <source>
        <strain evidence="2">RS0144</strain>
    </source>
</reference>
<dbReference type="AlphaFoldDB" id="A0AAV5UFF0"/>
<keyword evidence="1" id="KW-0732">Signal</keyword>
<dbReference type="EMBL" id="BTSX01000006">
    <property type="protein sequence ID" value="GMT05099.1"/>
    <property type="molecule type" value="Genomic_DNA"/>
</dbReference>
<name>A0AAV5UFF0_9BILA</name>
<feature type="non-terminal residue" evidence="2">
    <location>
        <position position="1"/>
    </location>
</feature>
<evidence type="ECO:0000313" key="2">
    <source>
        <dbReference type="EMBL" id="GMT05099.1"/>
    </source>
</evidence>
<gene>
    <name evidence="2" type="ORF">PENTCL1PPCAC_27273</name>
</gene>
<protein>
    <submittedName>
        <fullName evidence="2">Uncharacterized protein</fullName>
    </submittedName>
</protein>
<keyword evidence="3" id="KW-1185">Reference proteome</keyword>
<proteinExistence type="predicted"/>
<accession>A0AAV5UFF0</accession>
<organism evidence="2 3">
    <name type="scientific">Pristionchus entomophagus</name>
    <dbReference type="NCBI Taxonomy" id="358040"/>
    <lineage>
        <taxon>Eukaryota</taxon>
        <taxon>Metazoa</taxon>
        <taxon>Ecdysozoa</taxon>
        <taxon>Nematoda</taxon>
        <taxon>Chromadorea</taxon>
        <taxon>Rhabditida</taxon>
        <taxon>Rhabditina</taxon>
        <taxon>Diplogasteromorpha</taxon>
        <taxon>Diplogasteroidea</taxon>
        <taxon>Neodiplogasteridae</taxon>
        <taxon>Pristionchus</taxon>
    </lineage>
</organism>
<feature type="non-terminal residue" evidence="2">
    <location>
        <position position="89"/>
    </location>
</feature>
<sequence>AMFRIASLLLFVQFVVGQDSSVSTAADYARVREILKEYYSSAAKAYGHDYDPEAVQTDVTRQRCDENNEVCANKRYWGDLFENDIVLTL</sequence>
<evidence type="ECO:0000256" key="1">
    <source>
        <dbReference type="SAM" id="SignalP"/>
    </source>
</evidence>
<feature type="signal peptide" evidence="1">
    <location>
        <begin position="1"/>
        <end position="17"/>
    </location>
</feature>
<comment type="caution">
    <text evidence="2">The sequence shown here is derived from an EMBL/GenBank/DDBJ whole genome shotgun (WGS) entry which is preliminary data.</text>
</comment>
<evidence type="ECO:0000313" key="3">
    <source>
        <dbReference type="Proteomes" id="UP001432027"/>
    </source>
</evidence>
<feature type="chain" id="PRO_5043495780" evidence="1">
    <location>
        <begin position="18"/>
        <end position="89"/>
    </location>
</feature>